<reference evidence="3 4" key="1">
    <citation type="submission" date="2018-10" db="EMBL/GenBank/DDBJ databases">
        <title>Genomic Encyclopedia of Archaeal and Bacterial Type Strains, Phase II (KMG-II): from individual species to whole genera.</title>
        <authorList>
            <person name="Goeker M."/>
        </authorList>
    </citation>
    <scope>NUCLEOTIDE SEQUENCE [LARGE SCALE GENOMIC DNA]</scope>
    <source>
        <strain evidence="3 4">DSM 19727</strain>
    </source>
</reference>
<dbReference type="Proteomes" id="UP000280368">
    <property type="component" value="Unassembled WGS sequence"/>
</dbReference>
<protein>
    <submittedName>
        <fullName evidence="3">Nucleotide-binding universal stress UspA family protein</fullName>
    </submittedName>
</protein>
<dbReference type="InterPro" id="IPR006015">
    <property type="entry name" value="Universal_stress_UspA"/>
</dbReference>
<dbReference type="Pfam" id="PF00582">
    <property type="entry name" value="Usp"/>
    <property type="match status" value="2"/>
</dbReference>
<evidence type="ECO:0000313" key="4">
    <source>
        <dbReference type="Proteomes" id="UP000280368"/>
    </source>
</evidence>
<keyword evidence="4" id="KW-1185">Reference proteome</keyword>
<gene>
    <name evidence="3" type="ORF">BC961_0156</name>
</gene>
<sequence>MKRILVPTDFSQYAENALRTAALIARENDSQIYLLHLIELPSHIDTGIKAQSLIPEAMLFIDKANETLQTIAQNSYLEGISVFIAVQIETAFDGILSYTKKNEIDLIVMGSNGASGLKEILIGSNAEKIVRLSDKPVLIVKDDIGTSTFKKIVFPTDFSNEAHAPFESLLKFASIFKSQIDLVVISTPNSFKTTIESEIKMEEFIQKYNFKNYTLNIFNDSTIENGITNFATKMEADLIAICTHGRTGIAHFINGSVTQDLVNHNPRPVITFKI</sequence>
<dbReference type="PANTHER" id="PTHR46268">
    <property type="entry name" value="STRESS RESPONSE PROTEIN NHAX"/>
    <property type="match status" value="1"/>
</dbReference>
<dbReference type="OrthoDB" id="9788959at2"/>
<feature type="domain" description="UspA" evidence="2">
    <location>
        <begin position="225"/>
        <end position="272"/>
    </location>
</feature>
<dbReference type="InterPro" id="IPR014729">
    <property type="entry name" value="Rossmann-like_a/b/a_fold"/>
</dbReference>
<name>A0A3L9ZZS4_9FLAO</name>
<comment type="similarity">
    <text evidence="1">Belongs to the universal stress protein A family.</text>
</comment>
<dbReference type="Gene3D" id="3.40.50.620">
    <property type="entry name" value="HUPs"/>
    <property type="match status" value="2"/>
</dbReference>
<dbReference type="EMBL" id="REFH01000007">
    <property type="protein sequence ID" value="RMA77807.1"/>
    <property type="molecule type" value="Genomic_DNA"/>
</dbReference>
<dbReference type="AlphaFoldDB" id="A0A3L9ZZS4"/>
<organism evidence="3 4">
    <name type="scientific">Flavobacterium weaverense</name>
    <dbReference type="NCBI Taxonomy" id="271156"/>
    <lineage>
        <taxon>Bacteria</taxon>
        <taxon>Pseudomonadati</taxon>
        <taxon>Bacteroidota</taxon>
        <taxon>Flavobacteriia</taxon>
        <taxon>Flavobacteriales</taxon>
        <taxon>Flavobacteriaceae</taxon>
        <taxon>Flavobacterium</taxon>
    </lineage>
</organism>
<dbReference type="SUPFAM" id="SSF52402">
    <property type="entry name" value="Adenine nucleotide alpha hydrolases-like"/>
    <property type="match status" value="2"/>
</dbReference>
<comment type="caution">
    <text evidence="3">The sequence shown here is derived from an EMBL/GenBank/DDBJ whole genome shotgun (WGS) entry which is preliminary data.</text>
</comment>
<evidence type="ECO:0000256" key="1">
    <source>
        <dbReference type="ARBA" id="ARBA00008791"/>
    </source>
</evidence>
<dbReference type="PRINTS" id="PR01438">
    <property type="entry name" value="UNVRSLSTRESS"/>
</dbReference>
<evidence type="ECO:0000259" key="2">
    <source>
        <dbReference type="Pfam" id="PF00582"/>
    </source>
</evidence>
<proteinExistence type="inferred from homology"/>
<accession>A0A3L9ZZS4</accession>
<dbReference type="CDD" id="cd00293">
    <property type="entry name" value="USP-like"/>
    <property type="match status" value="2"/>
</dbReference>
<dbReference type="RefSeq" id="WP_121923947.1">
    <property type="nucleotide sequence ID" value="NZ_CBCSGA010000002.1"/>
</dbReference>
<evidence type="ECO:0000313" key="3">
    <source>
        <dbReference type="EMBL" id="RMA77807.1"/>
    </source>
</evidence>
<feature type="domain" description="UspA" evidence="2">
    <location>
        <begin position="1"/>
        <end position="141"/>
    </location>
</feature>
<dbReference type="PANTHER" id="PTHR46268:SF6">
    <property type="entry name" value="UNIVERSAL STRESS PROTEIN UP12"/>
    <property type="match status" value="1"/>
</dbReference>
<dbReference type="InterPro" id="IPR006016">
    <property type="entry name" value="UspA"/>
</dbReference>